<organism evidence="1 2">
    <name type="scientific">Triticum urartu</name>
    <name type="common">Red wild einkorn</name>
    <name type="synonym">Crithodium urartu</name>
    <dbReference type="NCBI Taxonomy" id="4572"/>
    <lineage>
        <taxon>Eukaryota</taxon>
        <taxon>Viridiplantae</taxon>
        <taxon>Streptophyta</taxon>
        <taxon>Embryophyta</taxon>
        <taxon>Tracheophyta</taxon>
        <taxon>Spermatophyta</taxon>
        <taxon>Magnoliopsida</taxon>
        <taxon>Liliopsida</taxon>
        <taxon>Poales</taxon>
        <taxon>Poaceae</taxon>
        <taxon>BOP clade</taxon>
        <taxon>Pooideae</taxon>
        <taxon>Triticodae</taxon>
        <taxon>Triticeae</taxon>
        <taxon>Triticinae</taxon>
        <taxon>Triticum</taxon>
    </lineage>
</organism>
<accession>A0A8R7URJ5</accession>
<evidence type="ECO:0000313" key="1">
    <source>
        <dbReference type="EnsemblPlants" id="TuG1812G0600002051.01.T01.cds422386"/>
    </source>
</evidence>
<dbReference type="EnsemblPlants" id="TuG1812G0600002051.01.T01">
    <property type="protein sequence ID" value="TuG1812G0600002051.01.T01.cds422386"/>
    <property type="gene ID" value="TuG1812G0600002051.01"/>
</dbReference>
<proteinExistence type="predicted"/>
<dbReference type="Proteomes" id="UP000015106">
    <property type="component" value="Chromosome 6"/>
</dbReference>
<sequence length="92" mass="10695">MIDFFWDSSGLIGEATFSKEDMFICREFLQVQSIQPYIRLIFSFFNNVYMASTLPCVEKRLCRALRKGRTYIVVCITLLCKIICGNKHVKKG</sequence>
<reference evidence="1" key="2">
    <citation type="submission" date="2018-03" db="EMBL/GenBank/DDBJ databases">
        <title>The Triticum urartu genome reveals the dynamic nature of wheat genome evolution.</title>
        <authorList>
            <person name="Ling H."/>
            <person name="Ma B."/>
            <person name="Shi X."/>
            <person name="Liu H."/>
            <person name="Dong L."/>
            <person name="Sun H."/>
            <person name="Cao Y."/>
            <person name="Gao Q."/>
            <person name="Zheng S."/>
            <person name="Li Y."/>
            <person name="Yu Y."/>
            <person name="Du H."/>
            <person name="Qi M."/>
            <person name="Li Y."/>
            <person name="Yu H."/>
            <person name="Cui Y."/>
            <person name="Wang N."/>
            <person name="Chen C."/>
            <person name="Wu H."/>
            <person name="Zhao Y."/>
            <person name="Zhang J."/>
            <person name="Li Y."/>
            <person name="Zhou W."/>
            <person name="Zhang B."/>
            <person name="Hu W."/>
            <person name="Eijk M."/>
            <person name="Tang J."/>
            <person name="Witsenboer H."/>
            <person name="Zhao S."/>
            <person name="Li Z."/>
            <person name="Zhang A."/>
            <person name="Wang D."/>
            <person name="Liang C."/>
        </authorList>
    </citation>
    <scope>NUCLEOTIDE SEQUENCE [LARGE SCALE GENOMIC DNA]</scope>
    <source>
        <strain evidence="1">cv. G1812</strain>
    </source>
</reference>
<dbReference type="AlphaFoldDB" id="A0A8R7URJ5"/>
<reference evidence="1" key="3">
    <citation type="submission" date="2022-06" db="UniProtKB">
        <authorList>
            <consortium name="EnsemblPlants"/>
        </authorList>
    </citation>
    <scope>IDENTIFICATION</scope>
</reference>
<name>A0A8R7URJ5_TRIUA</name>
<protein>
    <submittedName>
        <fullName evidence="1">Uncharacterized protein</fullName>
    </submittedName>
</protein>
<keyword evidence="2" id="KW-1185">Reference proteome</keyword>
<reference evidence="2" key="1">
    <citation type="journal article" date="2013" name="Nature">
        <title>Draft genome of the wheat A-genome progenitor Triticum urartu.</title>
        <authorList>
            <person name="Ling H.Q."/>
            <person name="Zhao S."/>
            <person name="Liu D."/>
            <person name="Wang J."/>
            <person name="Sun H."/>
            <person name="Zhang C."/>
            <person name="Fan H."/>
            <person name="Li D."/>
            <person name="Dong L."/>
            <person name="Tao Y."/>
            <person name="Gao C."/>
            <person name="Wu H."/>
            <person name="Li Y."/>
            <person name="Cui Y."/>
            <person name="Guo X."/>
            <person name="Zheng S."/>
            <person name="Wang B."/>
            <person name="Yu K."/>
            <person name="Liang Q."/>
            <person name="Yang W."/>
            <person name="Lou X."/>
            <person name="Chen J."/>
            <person name="Feng M."/>
            <person name="Jian J."/>
            <person name="Zhang X."/>
            <person name="Luo G."/>
            <person name="Jiang Y."/>
            <person name="Liu J."/>
            <person name="Wang Z."/>
            <person name="Sha Y."/>
            <person name="Zhang B."/>
            <person name="Wu H."/>
            <person name="Tang D."/>
            <person name="Shen Q."/>
            <person name="Xue P."/>
            <person name="Zou S."/>
            <person name="Wang X."/>
            <person name="Liu X."/>
            <person name="Wang F."/>
            <person name="Yang Y."/>
            <person name="An X."/>
            <person name="Dong Z."/>
            <person name="Zhang K."/>
            <person name="Zhang X."/>
            <person name="Luo M.C."/>
            <person name="Dvorak J."/>
            <person name="Tong Y."/>
            <person name="Wang J."/>
            <person name="Yang H."/>
            <person name="Li Z."/>
            <person name="Wang D."/>
            <person name="Zhang A."/>
            <person name="Wang J."/>
        </authorList>
    </citation>
    <scope>NUCLEOTIDE SEQUENCE</scope>
    <source>
        <strain evidence="2">cv. G1812</strain>
    </source>
</reference>
<evidence type="ECO:0000313" key="2">
    <source>
        <dbReference type="Proteomes" id="UP000015106"/>
    </source>
</evidence>
<dbReference type="Gramene" id="TuG1812G0600002051.01.T01">
    <property type="protein sequence ID" value="TuG1812G0600002051.01.T01.cds422386"/>
    <property type="gene ID" value="TuG1812G0600002051.01"/>
</dbReference>